<organism evidence="2 3">
    <name type="scientific">Cryobacterium luteum</name>
    <dbReference type="NCBI Taxonomy" id="1424661"/>
    <lineage>
        <taxon>Bacteria</taxon>
        <taxon>Bacillati</taxon>
        <taxon>Actinomycetota</taxon>
        <taxon>Actinomycetes</taxon>
        <taxon>Micrococcales</taxon>
        <taxon>Microbacteriaceae</taxon>
        <taxon>Cryobacterium</taxon>
    </lineage>
</organism>
<proteinExistence type="predicted"/>
<sequence length="234" mass="25281">MLAVLAAPTGNIPAAEDALSDAFEQALKSWPQTGIPDNPEGWLVTVARNRLRDLWKSAAPRRQVPLGVLGMDSARIAAVFHLSPTALAQRLVRAKRRVRDARIPFRIPERSELAWRLPPVLEAIYGAYAIVWQTAASREVDSLGGEALYLATTLGAGVALCVAISDVDGAEVALQALERIEGADDFQPAWATRAYLLAQAGQFQSARAAYARTIALTTDAAARARQQRTRDDLG</sequence>
<dbReference type="PANTHER" id="PTHR47756">
    <property type="entry name" value="BLL6612 PROTEIN-RELATED"/>
    <property type="match status" value="1"/>
</dbReference>
<dbReference type="Pfam" id="PF04542">
    <property type="entry name" value="Sigma70_r2"/>
    <property type="match status" value="1"/>
</dbReference>
<evidence type="ECO:0000313" key="2">
    <source>
        <dbReference type="EMBL" id="TFB90119.1"/>
    </source>
</evidence>
<dbReference type="AlphaFoldDB" id="A0A5F0D6E6"/>
<reference evidence="2 3" key="1">
    <citation type="submission" date="2019-03" db="EMBL/GenBank/DDBJ databases">
        <title>Genomics of glacier-inhabiting Cryobacterium strains.</title>
        <authorList>
            <person name="Liu Q."/>
            <person name="Xin Y.-H."/>
        </authorList>
    </citation>
    <scope>NUCLEOTIDE SEQUENCE [LARGE SCALE GENOMIC DNA]</scope>
    <source>
        <strain evidence="2 3">Hh15</strain>
    </source>
</reference>
<evidence type="ECO:0000259" key="1">
    <source>
        <dbReference type="Pfam" id="PF04542"/>
    </source>
</evidence>
<dbReference type="InterPro" id="IPR013325">
    <property type="entry name" value="RNA_pol_sigma_r2"/>
</dbReference>
<dbReference type="InterPro" id="IPR007627">
    <property type="entry name" value="RNA_pol_sigma70_r2"/>
</dbReference>
<keyword evidence="3" id="KW-1185">Reference proteome</keyword>
<evidence type="ECO:0000313" key="3">
    <source>
        <dbReference type="Proteomes" id="UP000297654"/>
    </source>
</evidence>
<name>A0A5F0D6E6_9MICO</name>
<gene>
    <name evidence="2" type="ORF">E3O10_07235</name>
</gene>
<dbReference type="Gene3D" id="1.10.1740.10">
    <property type="match status" value="1"/>
</dbReference>
<dbReference type="PANTHER" id="PTHR47756:SF2">
    <property type="entry name" value="BLL6612 PROTEIN"/>
    <property type="match status" value="1"/>
</dbReference>
<comment type="caution">
    <text evidence="2">The sequence shown here is derived from an EMBL/GenBank/DDBJ whole genome shotgun (WGS) entry which is preliminary data.</text>
</comment>
<dbReference type="SUPFAM" id="SSF88946">
    <property type="entry name" value="Sigma2 domain of RNA polymerase sigma factors"/>
    <property type="match status" value="1"/>
</dbReference>
<accession>A0A5F0D6E6</accession>
<dbReference type="Proteomes" id="UP000297654">
    <property type="component" value="Unassembled WGS sequence"/>
</dbReference>
<protein>
    <recommendedName>
        <fullName evidence="1">RNA polymerase sigma-70 region 2 domain-containing protein</fullName>
    </recommendedName>
</protein>
<dbReference type="EMBL" id="SOFF01000027">
    <property type="protein sequence ID" value="TFB90119.1"/>
    <property type="molecule type" value="Genomic_DNA"/>
</dbReference>
<dbReference type="GO" id="GO:0006352">
    <property type="term" value="P:DNA-templated transcription initiation"/>
    <property type="evidence" value="ECO:0007669"/>
    <property type="project" value="InterPro"/>
</dbReference>
<feature type="domain" description="RNA polymerase sigma-70 region 2" evidence="1">
    <location>
        <begin position="10"/>
        <end position="59"/>
    </location>
</feature>
<dbReference type="GO" id="GO:0003700">
    <property type="term" value="F:DNA-binding transcription factor activity"/>
    <property type="evidence" value="ECO:0007669"/>
    <property type="project" value="InterPro"/>
</dbReference>
<dbReference type="OrthoDB" id="9780299at2"/>